<dbReference type="AlphaFoldDB" id="X0VWG2"/>
<comment type="caution">
    <text evidence="1">The sequence shown here is derived from an EMBL/GenBank/DDBJ whole genome shotgun (WGS) entry which is preliminary data.</text>
</comment>
<organism evidence="1">
    <name type="scientific">marine sediment metagenome</name>
    <dbReference type="NCBI Taxonomy" id="412755"/>
    <lineage>
        <taxon>unclassified sequences</taxon>
        <taxon>metagenomes</taxon>
        <taxon>ecological metagenomes</taxon>
    </lineage>
</organism>
<gene>
    <name evidence="1" type="ORF">S01H1_51390</name>
</gene>
<name>X0VWG2_9ZZZZ</name>
<protein>
    <submittedName>
        <fullName evidence="1">Uncharacterized protein</fullName>
    </submittedName>
</protein>
<reference evidence="1" key="1">
    <citation type="journal article" date="2014" name="Front. Microbiol.">
        <title>High frequency of phylogenetically diverse reductive dehalogenase-homologous genes in deep subseafloor sedimentary metagenomes.</title>
        <authorList>
            <person name="Kawai M."/>
            <person name="Futagami T."/>
            <person name="Toyoda A."/>
            <person name="Takaki Y."/>
            <person name="Nishi S."/>
            <person name="Hori S."/>
            <person name="Arai W."/>
            <person name="Tsubouchi T."/>
            <person name="Morono Y."/>
            <person name="Uchiyama I."/>
            <person name="Ito T."/>
            <person name="Fujiyama A."/>
            <person name="Inagaki F."/>
            <person name="Takami H."/>
        </authorList>
    </citation>
    <scope>NUCLEOTIDE SEQUENCE</scope>
    <source>
        <strain evidence="1">Expedition CK06-06</strain>
    </source>
</reference>
<sequence>MKTSNLTESVKLARMFILKVRNLEKRVRDNEPESLNDFWMSHCKENSAVKRSSMDLTRSLSKLRNE</sequence>
<dbReference type="EMBL" id="BARS01033161">
    <property type="protein sequence ID" value="GAG22764.1"/>
    <property type="molecule type" value="Genomic_DNA"/>
</dbReference>
<proteinExistence type="predicted"/>
<evidence type="ECO:0000313" key="1">
    <source>
        <dbReference type="EMBL" id="GAG22764.1"/>
    </source>
</evidence>
<accession>X0VWG2</accession>